<sequence>MNTERSLSNEETRVKERALRGEIVLISPQGLKALDVQIEAVRQEVDVKTLELGLVAQQDTDLPENLGFKETKTHIQTTLAVKLHTLREMKAKSIPYWTKHENLVDFGTIFDAEVSVGDYIDSNRYILLGPAESLYVDMSKIGLTVLSYLSPLGRAVWGQPNVDGQETTYNAPDGSATCRIHKI</sequence>
<evidence type="ECO:0008006" key="3">
    <source>
        <dbReference type="Google" id="ProtNLM"/>
    </source>
</evidence>
<dbReference type="GO" id="GO:0032784">
    <property type="term" value="P:regulation of DNA-templated transcription elongation"/>
    <property type="evidence" value="ECO:0007669"/>
    <property type="project" value="InterPro"/>
</dbReference>
<dbReference type="InterPro" id="IPR036953">
    <property type="entry name" value="GreA/GreB_C_sf"/>
</dbReference>
<comment type="caution">
    <text evidence="1">The sequence shown here is derived from an EMBL/GenBank/DDBJ whole genome shotgun (WGS) entry which is preliminary data.</text>
</comment>
<dbReference type="Gene3D" id="3.10.50.30">
    <property type="entry name" value="Transcription elongation factor, GreA/GreB, C-terminal domain"/>
    <property type="match status" value="1"/>
</dbReference>
<dbReference type="AlphaFoldDB" id="A0A1G1V9T9"/>
<proteinExistence type="predicted"/>
<dbReference type="Proteomes" id="UP000178272">
    <property type="component" value="Unassembled WGS sequence"/>
</dbReference>
<name>A0A1G1V9T9_9BACT</name>
<dbReference type="GO" id="GO:0003677">
    <property type="term" value="F:DNA binding"/>
    <property type="evidence" value="ECO:0007669"/>
    <property type="project" value="InterPro"/>
</dbReference>
<protein>
    <recommendedName>
        <fullName evidence="3">Transcription elongation factor GreA/GreB C-terminal domain-containing protein</fullName>
    </recommendedName>
</protein>
<reference evidence="1 2" key="1">
    <citation type="journal article" date="2016" name="Nat. Commun.">
        <title>Thousands of microbial genomes shed light on interconnected biogeochemical processes in an aquifer system.</title>
        <authorList>
            <person name="Anantharaman K."/>
            <person name="Brown C.T."/>
            <person name="Hug L.A."/>
            <person name="Sharon I."/>
            <person name="Castelle C.J."/>
            <person name="Probst A.J."/>
            <person name="Thomas B.C."/>
            <person name="Singh A."/>
            <person name="Wilkins M.J."/>
            <person name="Karaoz U."/>
            <person name="Brodie E.L."/>
            <person name="Williams K.H."/>
            <person name="Hubbard S.S."/>
            <person name="Banfield J.F."/>
        </authorList>
    </citation>
    <scope>NUCLEOTIDE SEQUENCE [LARGE SCALE GENOMIC DNA]</scope>
</reference>
<accession>A0A1G1V9T9</accession>
<dbReference type="EMBL" id="MHCA01000024">
    <property type="protein sequence ID" value="OGY12210.1"/>
    <property type="molecule type" value="Genomic_DNA"/>
</dbReference>
<evidence type="ECO:0000313" key="1">
    <source>
        <dbReference type="EMBL" id="OGY12210.1"/>
    </source>
</evidence>
<organism evidence="1 2">
    <name type="scientific">Candidatus Blackburnbacteria bacterium RIFCSPHIGHO2_12_FULL_41_13b</name>
    <dbReference type="NCBI Taxonomy" id="1797517"/>
    <lineage>
        <taxon>Bacteria</taxon>
        <taxon>Candidatus Blackburniibacteriota</taxon>
    </lineage>
</organism>
<gene>
    <name evidence="1" type="ORF">A3F61_00410</name>
</gene>
<evidence type="ECO:0000313" key="2">
    <source>
        <dbReference type="Proteomes" id="UP000178272"/>
    </source>
</evidence>